<name>A0A7X2YYJ3_9BACL</name>
<protein>
    <recommendedName>
        <fullName evidence="1">DUF6630 domain-containing protein</fullName>
    </recommendedName>
</protein>
<evidence type="ECO:0000313" key="2">
    <source>
        <dbReference type="EMBL" id="MUG44316.1"/>
    </source>
</evidence>
<dbReference type="AlphaFoldDB" id="A0A7X2YYJ3"/>
<dbReference type="EMBL" id="WNZW01000001">
    <property type="protein sequence ID" value="MUG44316.1"/>
    <property type="molecule type" value="Genomic_DNA"/>
</dbReference>
<feature type="domain" description="DUF6630" evidence="1">
    <location>
        <begin position="6"/>
        <end position="164"/>
    </location>
</feature>
<accession>A0A7X2YYJ3</accession>
<dbReference type="Pfam" id="PF20335">
    <property type="entry name" value="DUF6630"/>
    <property type="match status" value="1"/>
</dbReference>
<evidence type="ECO:0000259" key="1">
    <source>
        <dbReference type="Pfam" id="PF20335"/>
    </source>
</evidence>
<comment type="caution">
    <text evidence="2">The sequence shown here is derived from an EMBL/GenBank/DDBJ whole genome shotgun (WGS) entry which is preliminary data.</text>
</comment>
<proteinExistence type="predicted"/>
<dbReference type="InterPro" id="IPR046582">
    <property type="entry name" value="DUF6630"/>
</dbReference>
<reference evidence="2 3" key="1">
    <citation type="submission" date="2019-11" db="EMBL/GenBank/DDBJ databases">
        <title>Draft genome sequences of five Paenibacillus species of dairy origin.</title>
        <authorList>
            <person name="Olajide A.M."/>
            <person name="Chen S."/>
            <person name="Lapointe G."/>
        </authorList>
    </citation>
    <scope>NUCLEOTIDE SEQUENCE [LARGE SCALE GENOMIC DNA]</scope>
    <source>
        <strain evidence="2 3">12CR55</strain>
    </source>
</reference>
<dbReference type="Proteomes" id="UP000447876">
    <property type="component" value="Unassembled WGS sequence"/>
</dbReference>
<dbReference type="OrthoDB" id="5107934at2"/>
<dbReference type="RefSeq" id="WP_155609711.1">
    <property type="nucleotide sequence ID" value="NZ_WNZW01000001.1"/>
</dbReference>
<evidence type="ECO:0000313" key="3">
    <source>
        <dbReference type="Proteomes" id="UP000447876"/>
    </source>
</evidence>
<gene>
    <name evidence="2" type="ORF">GNP95_04810</name>
</gene>
<sequence length="170" mass="19836">MNKLALLNLSKRLSNNSDHVVQKVKMAIEYPDLFTEKYSESLAERNIDFNFSTEELPWIALVDELIENGFAYEIDWKESPQDICSVVDTLLENKNYRMLDWTWLQDIEDMPTELFLDEISKRLHRLLLTLGYLDIDSDSYVLIIVTLDEMESIKSLASEAGFTILDNFKN</sequence>
<organism evidence="2 3">
    <name type="scientific">Paenibacillus woosongensis</name>
    <dbReference type="NCBI Taxonomy" id="307580"/>
    <lineage>
        <taxon>Bacteria</taxon>
        <taxon>Bacillati</taxon>
        <taxon>Bacillota</taxon>
        <taxon>Bacilli</taxon>
        <taxon>Bacillales</taxon>
        <taxon>Paenibacillaceae</taxon>
        <taxon>Paenibacillus</taxon>
    </lineage>
</organism>